<keyword evidence="12" id="KW-1185">Reference proteome</keyword>
<dbReference type="InterPro" id="IPR001444">
    <property type="entry name" value="Flag_bb_rod_N"/>
</dbReference>
<comment type="similarity">
    <text evidence="2 6">Belongs to the flagella basal body rod proteins family.</text>
</comment>
<feature type="domain" description="Flagellar hook protein FlgE/F/G-like D1" evidence="10">
    <location>
        <begin position="88"/>
        <end position="147"/>
    </location>
</feature>
<evidence type="ECO:0000256" key="7">
    <source>
        <dbReference type="SAM" id="MobiDB-lite"/>
    </source>
</evidence>
<dbReference type="GO" id="GO:0030694">
    <property type="term" value="C:bacterial-type flagellum basal body, rod"/>
    <property type="evidence" value="ECO:0007669"/>
    <property type="project" value="UniProtKB-UniRule"/>
</dbReference>
<organism evidence="11 12">
    <name type="scientific">Thermomonas brevis</name>
    <dbReference type="NCBI Taxonomy" id="215691"/>
    <lineage>
        <taxon>Bacteria</taxon>
        <taxon>Pseudomonadati</taxon>
        <taxon>Pseudomonadota</taxon>
        <taxon>Gammaproteobacteria</taxon>
        <taxon>Lysobacterales</taxon>
        <taxon>Lysobacteraceae</taxon>
        <taxon>Thermomonas</taxon>
    </lineage>
</organism>
<evidence type="ECO:0000256" key="6">
    <source>
        <dbReference type="RuleBase" id="RU362116"/>
    </source>
</evidence>
<dbReference type="Pfam" id="PF06429">
    <property type="entry name" value="Flg_bbr_C"/>
    <property type="match status" value="1"/>
</dbReference>
<keyword evidence="11" id="KW-0282">Flagellum</keyword>
<comment type="subunit">
    <text evidence="4 6">The basal body constitutes a major portion of the flagellar organelle and consists of five rings (E,L,P,S, and M) mounted on a central rod. The rod consists of about 26 subunits of FlgG in the distal portion, and FlgB, FlgC and FlgF are thought to build up the proximal portion of the rod with about 6 subunits each.</text>
</comment>
<keyword evidence="3 6" id="KW-0975">Bacterial flagellum</keyword>
<evidence type="ECO:0000256" key="1">
    <source>
        <dbReference type="ARBA" id="ARBA00004117"/>
    </source>
</evidence>
<dbReference type="Proteomes" id="UP000515977">
    <property type="component" value="Chromosome"/>
</dbReference>
<dbReference type="PROSITE" id="PS00588">
    <property type="entry name" value="FLAGELLA_BB_ROD"/>
    <property type="match status" value="1"/>
</dbReference>
<dbReference type="PANTHER" id="PTHR30435:SF18">
    <property type="entry name" value="FLAGELLAR BASAL-BODY ROD PROTEIN FLGF"/>
    <property type="match status" value="1"/>
</dbReference>
<gene>
    <name evidence="11" type="ORF">H9L17_00570</name>
</gene>
<evidence type="ECO:0000256" key="2">
    <source>
        <dbReference type="ARBA" id="ARBA00009677"/>
    </source>
</evidence>
<dbReference type="EMBL" id="CP060711">
    <property type="protein sequence ID" value="QNN46724.1"/>
    <property type="molecule type" value="Genomic_DNA"/>
</dbReference>
<dbReference type="AlphaFoldDB" id="A0A7G9QTP9"/>
<feature type="domain" description="Flagellar basal-body/hook protein C-terminal" evidence="9">
    <location>
        <begin position="200"/>
        <end position="244"/>
    </location>
</feature>
<feature type="domain" description="Flagellar basal body rod protein N-terminal" evidence="8">
    <location>
        <begin position="6"/>
        <end position="36"/>
    </location>
</feature>
<proteinExistence type="inferred from homology"/>
<comment type="subcellular location">
    <subcellularLocation>
        <location evidence="1 6">Bacterial flagellum basal body</location>
    </subcellularLocation>
</comment>
<accession>A0A7G9QTP9</accession>
<evidence type="ECO:0000259" key="10">
    <source>
        <dbReference type="Pfam" id="PF22692"/>
    </source>
</evidence>
<feature type="region of interest" description="Disordered" evidence="7">
    <location>
        <begin position="176"/>
        <end position="201"/>
    </location>
</feature>
<dbReference type="InterPro" id="IPR020013">
    <property type="entry name" value="Flagellar_FlgE/F/G"/>
</dbReference>
<evidence type="ECO:0000256" key="4">
    <source>
        <dbReference type="ARBA" id="ARBA00038560"/>
    </source>
</evidence>
<dbReference type="RefSeq" id="WP_187570488.1">
    <property type="nucleotide sequence ID" value="NZ_CP060711.1"/>
</dbReference>
<dbReference type="GO" id="GO:0071978">
    <property type="term" value="P:bacterial-type flagellum-dependent swarming motility"/>
    <property type="evidence" value="ECO:0007669"/>
    <property type="project" value="TreeGrafter"/>
</dbReference>
<evidence type="ECO:0000259" key="8">
    <source>
        <dbReference type="Pfam" id="PF00460"/>
    </source>
</evidence>
<evidence type="ECO:0000256" key="3">
    <source>
        <dbReference type="ARBA" id="ARBA00023143"/>
    </source>
</evidence>
<dbReference type="InterPro" id="IPR053967">
    <property type="entry name" value="LlgE_F_G-like_D1"/>
</dbReference>
<dbReference type="SUPFAM" id="SSF117143">
    <property type="entry name" value="Flagellar hook protein flgE"/>
    <property type="match status" value="1"/>
</dbReference>
<evidence type="ECO:0000313" key="11">
    <source>
        <dbReference type="EMBL" id="QNN46724.1"/>
    </source>
</evidence>
<name>A0A7G9QTP9_9GAMM</name>
<dbReference type="PANTHER" id="PTHR30435">
    <property type="entry name" value="FLAGELLAR PROTEIN"/>
    <property type="match status" value="1"/>
</dbReference>
<dbReference type="InterPro" id="IPR019776">
    <property type="entry name" value="Flagellar_basal_body_rod_CS"/>
</dbReference>
<evidence type="ECO:0000256" key="5">
    <source>
        <dbReference type="ARBA" id="ARBA00040228"/>
    </source>
</evidence>
<dbReference type="NCBIfam" id="NF009280">
    <property type="entry name" value="PRK12640.1"/>
    <property type="match status" value="1"/>
</dbReference>
<dbReference type="KEGG" id="tbv:H9L17_00570"/>
<protein>
    <recommendedName>
        <fullName evidence="5 6">Flagellar basal-body rod protein FlgF</fullName>
    </recommendedName>
</protein>
<evidence type="ECO:0000313" key="12">
    <source>
        <dbReference type="Proteomes" id="UP000515977"/>
    </source>
</evidence>
<reference evidence="11 12" key="1">
    <citation type="submission" date="2020-08" db="EMBL/GenBank/DDBJ databases">
        <title>Genome sequence of Thermomonas brevis KACC 16975T.</title>
        <authorList>
            <person name="Hyun D.-W."/>
            <person name="Bae J.-W."/>
        </authorList>
    </citation>
    <scope>NUCLEOTIDE SEQUENCE [LARGE SCALE GENOMIC DNA]</scope>
    <source>
        <strain evidence="11 12">KACC 16975</strain>
    </source>
</reference>
<dbReference type="InterPro" id="IPR010930">
    <property type="entry name" value="Flg_bb/hook_C_dom"/>
</dbReference>
<dbReference type="InterPro" id="IPR037925">
    <property type="entry name" value="FlgE/F/G-like"/>
</dbReference>
<evidence type="ECO:0000259" key="9">
    <source>
        <dbReference type="Pfam" id="PF06429"/>
    </source>
</evidence>
<dbReference type="Pfam" id="PF00460">
    <property type="entry name" value="Flg_bb_rod"/>
    <property type="match status" value="1"/>
</dbReference>
<keyword evidence="11" id="KW-0969">Cilium</keyword>
<sequence>MTDRALYIAMTGASAMLRGQATVANNLANADSVGFQATLDATVAAPVAGPGLPSRVATEARTLGVDARMGAIHQTGNPLDVAMHQERWLAVQDAAGGTAYTRAGDLAINANGLLTTSRGQLVLGADGAPLSIPPNQSLDIGADGTISIVPQGQPPSTLTEAGRLQVIAAKTTDLERGDDGLMRPRTGFVPQPATGASLTSGTLEDSNVKAADALVSMIELSRKFEMQVQLLQRADENARASSSLVSSR</sequence>
<dbReference type="NCBIfam" id="TIGR03506">
    <property type="entry name" value="FlgEFG_subfam"/>
    <property type="match status" value="1"/>
</dbReference>
<dbReference type="Pfam" id="PF22692">
    <property type="entry name" value="LlgE_F_G_D1"/>
    <property type="match status" value="1"/>
</dbReference>
<keyword evidence="11" id="KW-0966">Cell projection</keyword>